<dbReference type="PANTHER" id="PTHR42953:SF3">
    <property type="entry name" value="HIGH-AFFINITY ZINC UPTAKE SYSTEM PROTEIN ZNUA"/>
    <property type="match status" value="1"/>
</dbReference>
<dbReference type="CDD" id="cd01017">
    <property type="entry name" value="AdcA"/>
    <property type="match status" value="1"/>
</dbReference>
<accession>A0A1M4YKT7</accession>
<dbReference type="PANTHER" id="PTHR42953">
    <property type="entry name" value="HIGH-AFFINITY ZINC UPTAKE SYSTEM PROTEIN ZNUA-RELATED"/>
    <property type="match status" value="1"/>
</dbReference>
<dbReference type="InterPro" id="IPR006129">
    <property type="entry name" value="AdhesinB"/>
</dbReference>
<reference evidence="7" key="1">
    <citation type="submission" date="2016-11" db="EMBL/GenBank/DDBJ databases">
        <authorList>
            <person name="Varghese N."/>
            <person name="Submissions S."/>
        </authorList>
    </citation>
    <scope>NUCLEOTIDE SEQUENCE [LARGE SCALE GENOMIC DNA]</scope>
    <source>
        <strain evidence="7">DSM 11792</strain>
    </source>
</reference>
<keyword evidence="3 5" id="KW-0732">Signal</keyword>
<feature type="signal peptide" evidence="5">
    <location>
        <begin position="1"/>
        <end position="26"/>
    </location>
</feature>
<evidence type="ECO:0000256" key="5">
    <source>
        <dbReference type="SAM" id="SignalP"/>
    </source>
</evidence>
<gene>
    <name evidence="6" type="ORF">SAMN02745218_01362</name>
</gene>
<evidence type="ECO:0000313" key="7">
    <source>
        <dbReference type="Proteomes" id="UP000184196"/>
    </source>
</evidence>
<dbReference type="EMBL" id="FQUW01000014">
    <property type="protein sequence ID" value="SHF06257.1"/>
    <property type="molecule type" value="Genomic_DNA"/>
</dbReference>
<dbReference type="Proteomes" id="UP000184196">
    <property type="component" value="Unassembled WGS sequence"/>
</dbReference>
<dbReference type="InterPro" id="IPR006127">
    <property type="entry name" value="ZnuA-like"/>
</dbReference>
<dbReference type="InterPro" id="IPR050492">
    <property type="entry name" value="Bact_metal-bind_prot9"/>
</dbReference>
<evidence type="ECO:0000256" key="4">
    <source>
        <dbReference type="RuleBase" id="RU003512"/>
    </source>
</evidence>
<dbReference type="Gene3D" id="3.40.50.1980">
    <property type="entry name" value="Nitrogenase molybdenum iron protein domain"/>
    <property type="match status" value="2"/>
</dbReference>
<keyword evidence="2 4" id="KW-0813">Transport</keyword>
<dbReference type="PRINTS" id="PR00690">
    <property type="entry name" value="ADHESNFAMILY"/>
</dbReference>
<comment type="similarity">
    <text evidence="1 4">Belongs to the bacterial solute-binding protein 9 family.</text>
</comment>
<dbReference type="SUPFAM" id="SSF53807">
    <property type="entry name" value="Helical backbone' metal receptor"/>
    <property type="match status" value="1"/>
</dbReference>
<evidence type="ECO:0000256" key="2">
    <source>
        <dbReference type="ARBA" id="ARBA00022448"/>
    </source>
</evidence>
<dbReference type="GO" id="GO:0030001">
    <property type="term" value="P:metal ion transport"/>
    <property type="evidence" value="ECO:0007669"/>
    <property type="project" value="InterPro"/>
</dbReference>
<dbReference type="Pfam" id="PF01297">
    <property type="entry name" value="ZnuA"/>
    <property type="match status" value="1"/>
</dbReference>
<evidence type="ECO:0000313" key="6">
    <source>
        <dbReference type="EMBL" id="SHF06257.1"/>
    </source>
</evidence>
<name>A0A1M4YKT7_9FIRM</name>
<dbReference type="PRINTS" id="PR00691">
    <property type="entry name" value="ADHESINB"/>
</dbReference>
<feature type="chain" id="PRO_5039208030" evidence="5">
    <location>
        <begin position="27"/>
        <end position="306"/>
    </location>
</feature>
<sequence length="306" mass="34064">MKAWKTFLFLAGLLLLWLPGCSGNTAVPAAGEKIAVVTTIYPLYDFARQVGGERVEVTRLLPAGAEPHTWEPTPKDMAALARARVFIYNGAGMEPWVQRQLGLLEEKGVRVVEASRGLDLIAGPGDHGEAGVDPHVWLDPVLAQEIVKKIRDAYIAVDPDHAAYYSSRADEYLAALRELDREYRAAAQDFRRREIVTSHAAFAYLARRYGLQQVALMGLSPESEPDPVRMREIVAFCREHDVKYVFFEALVSPKVSRTLAREVGAETLVLNPLGNITPEEEKRGENYLSIMRENLARLKVALGDHS</sequence>
<keyword evidence="7" id="KW-1185">Reference proteome</keyword>
<dbReference type="RefSeq" id="WP_073164471.1">
    <property type="nucleotide sequence ID" value="NZ_FQUW01000014.1"/>
</dbReference>
<dbReference type="OrthoDB" id="9810636at2"/>
<dbReference type="AlphaFoldDB" id="A0A1M4YKT7"/>
<dbReference type="InterPro" id="IPR006128">
    <property type="entry name" value="Lipoprotein_PsaA-like"/>
</dbReference>
<proteinExistence type="inferred from homology"/>
<organism evidence="6 7">
    <name type="scientific">Desulfofundulus australicus DSM 11792</name>
    <dbReference type="NCBI Taxonomy" id="1121425"/>
    <lineage>
        <taxon>Bacteria</taxon>
        <taxon>Bacillati</taxon>
        <taxon>Bacillota</taxon>
        <taxon>Clostridia</taxon>
        <taxon>Eubacteriales</taxon>
        <taxon>Peptococcaceae</taxon>
        <taxon>Desulfofundulus</taxon>
    </lineage>
</organism>
<dbReference type="GO" id="GO:0046872">
    <property type="term" value="F:metal ion binding"/>
    <property type="evidence" value="ECO:0007669"/>
    <property type="project" value="InterPro"/>
</dbReference>
<evidence type="ECO:0000256" key="1">
    <source>
        <dbReference type="ARBA" id="ARBA00011028"/>
    </source>
</evidence>
<dbReference type="GO" id="GO:0007155">
    <property type="term" value="P:cell adhesion"/>
    <property type="evidence" value="ECO:0007669"/>
    <property type="project" value="InterPro"/>
</dbReference>
<protein>
    <submittedName>
        <fullName evidence="6">Zinc transport system substrate-binding protein</fullName>
    </submittedName>
</protein>
<evidence type="ECO:0000256" key="3">
    <source>
        <dbReference type="ARBA" id="ARBA00022729"/>
    </source>
</evidence>